<dbReference type="Proteomes" id="UP000095727">
    <property type="component" value="Unassembled WGS sequence"/>
</dbReference>
<gene>
    <name evidence="3" type="primary">pgaC</name>
    <name evidence="4" type="ORF">comes_04760</name>
    <name evidence="3" type="ORF">ERS852574_01585</name>
</gene>
<dbReference type="Gene3D" id="3.90.550.10">
    <property type="entry name" value="Spore Coat Polysaccharide Biosynthesis Protein SpsA, Chain A"/>
    <property type="match status" value="1"/>
</dbReference>
<keyword evidence="3" id="KW-0808">Transferase</keyword>
<evidence type="ECO:0000313" key="5">
    <source>
        <dbReference type="Proteomes" id="UP000095727"/>
    </source>
</evidence>
<dbReference type="PANTHER" id="PTHR22916">
    <property type="entry name" value="GLYCOSYLTRANSFERASE"/>
    <property type="match status" value="1"/>
</dbReference>
<reference evidence="4" key="3">
    <citation type="submission" date="2022-11" db="EMBL/GenBank/DDBJ databases">
        <title>Draft genome sequence of Coprococcus comes strain 31264.</title>
        <authorList>
            <person name="Hisatomi A."/>
            <person name="Ohkuma M."/>
            <person name="Sakamoto M."/>
        </authorList>
    </citation>
    <scope>NUCLEOTIDE SEQUENCE</scope>
    <source>
        <strain evidence="4">JCM 31264</strain>
    </source>
</reference>
<protein>
    <submittedName>
        <fullName evidence="4">Glycosyl transferase</fullName>
    </submittedName>
    <submittedName>
        <fullName evidence="3">Poly-beta-1,6-N-acetyl-D-glucosamine synthase</fullName>
        <ecNumber evidence="3">2.4.1.-</ecNumber>
    </submittedName>
</protein>
<evidence type="ECO:0000313" key="3">
    <source>
        <dbReference type="EMBL" id="CUM92041.1"/>
    </source>
</evidence>
<evidence type="ECO:0000313" key="4">
    <source>
        <dbReference type="EMBL" id="GLG85931.1"/>
    </source>
</evidence>
<dbReference type="Pfam" id="PF00535">
    <property type="entry name" value="Glycos_transf_2"/>
    <property type="match status" value="1"/>
</dbReference>
<keyword evidence="1" id="KW-1133">Transmembrane helix</keyword>
<dbReference type="GO" id="GO:0016757">
    <property type="term" value="F:glycosyltransferase activity"/>
    <property type="evidence" value="ECO:0007669"/>
    <property type="project" value="UniProtKB-KW"/>
</dbReference>
<name>A0A173SNT4_9FIRM</name>
<keyword evidence="1" id="KW-0472">Membrane</keyword>
<evidence type="ECO:0000259" key="2">
    <source>
        <dbReference type="Pfam" id="PF00535"/>
    </source>
</evidence>
<dbReference type="SUPFAM" id="SSF53448">
    <property type="entry name" value="Nucleotide-diphospho-sugar transferases"/>
    <property type="match status" value="1"/>
</dbReference>
<accession>A0A173SNT4</accession>
<keyword evidence="3" id="KW-0328">Glycosyltransferase</keyword>
<organism evidence="3 5">
    <name type="scientific">Coprococcus comes</name>
    <dbReference type="NCBI Taxonomy" id="410072"/>
    <lineage>
        <taxon>Bacteria</taxon>
        <taxon>Bacillati</taxon>
        <taxon>Bacillota</taxon>
        <taxon>Clostridia</taxon>
        <taxon>Lachnospirales</taxon>
        <taxon>Lachnospiraceae</taxon>
        <taxon>Coprococcus</taxon>
    </lineage>
</organism>
<dbReference type="PANTHER" id="PTHR22916:SF71">
    <property type="entry name" value="GLYCOSYL TRANSFERASE"/>
    <property type="match status" value="1"/>
</dbReference>
<feature type="transmembrane region" description="Helical" evidence="1">
    <location>
        <begin position="300"/>
        <end position="322"/>
    </location>
</feature>
<keyword evidence="1" id="KW-0812">Transmembrane</keyword>
<dbReference type="CDD" id="cd02525">
    <property type="entry name" value="Succinoglycan_BP_ExoA"/>
    <property type="match status" value="1"/>
</dbReference>
<reference evidence="4" key="2">
    <citation type="submission" date="2022-09" db="EMBL/GenBank/DDBJ databases">
        <title>Draft genome sequence of Coprococcus comes strain 31264.</title>
        <authorList>
            <person name="Atsushi H."/>
            <person name="Moriya O."/>
            <person name="Mitsuo S."/>
        </authorList>
    </citation>
    <scope>NUCLEOTIDE SEQUENCE</scope>
    <source>
        <strain evidence="4">JCM 31264</strain>
    </source>
</reference>
<dbReference type="Proteomes" id="UP001145109">
    <property type="component" value="Unassembled WGS sequence"/>
</dbReference>
<dbReference type="InterPro" id="IPR001173">
    <property type="entry name" value="Glyco_trans_2-like"/>
</dbReference>
<reference evidence="3 5" key="1">
    <citation type="submission" date="2015-09" db="EMBL/GenBank/DDBJ databases">
        <authorList>
            <consortium name="Pathogen Informatics"/>
        </authorList>
    </citation>
    <scope>NUCLEOTIDE SEQUENCE [LARGE SCALE GENOMIC DNA]</scope>
    <source>
        <strain evidence="3 5">2789STDY5834962</strain>
    </source>
</reference>
<feature type="transmembrane region" description="Helical" evidence="1">
    <location>
        <begin position="244"/>
        <end position="264"/>
    </location>
</feature>
<dbReference type="EC" id="2.4.1.-" evidence="3"/>
<dbReference type="RefSeq" id="WP_022220074.1">
    <property type="nucleotide sequence ID" value="NZ_BSCI01000002.1"/>
</dbReference>
<dbReference type="AlphaFoldDB" id="A0A173SNT4"/>
<evidence type="ECO:0000256" key="1">
    <source>
        <dbReference type="SAM" id="Phobius"/>
    </source>
</evidence>
<proteinExistence type="predicted"/>
<feature type="domain" description="Glycosyltransferase 2-like" evidence="2">
    <location>
        <begin position="4"/>
        <end position="175"/>
    </location>
</feature>
<dbReference type="EMBL" id="BSCI01000002">
    <property type="protein sequence ID" value="GLG85931.1"/>
    <property type="molecule type" value="Genomic_DNA"/>
</dbReference>
<feature type="transmembrane region" description="Helical" evidence="1">
    <location>
        <begin position="269"/>
        <end position="288"/>
    </location>
</feature>
<sequence length="332" mass="37650">MLVSVCTIARNEEEYLPHLLEDITKQDYPAEQIEVVMVDSSSTDGTRRIMERFAEENPQYHNCFVTENPGNNQASGWNQAIRSSTGDIIIRLDAHGRIPEDFVSKNVECMESGEYVTGGPRPNLPEKDTPWQRLLLSAESSMFGSGIAGFRRENEKKYVKSMFHAAYRREVFEKVGLFNENLGRTEDNEMHYRIRQAGYRLCYDPQIHSWQYVRSSIPGMMKQKYGNGDWVARTLGVCPGCLSIYHFVPFAFVIAILVTSILVALKKPFLAIAMWITYWCGAIGMAILSVKNEAKHICQLLLPGIFFLLHLSYGVGSVVGMGKMIKDKITKK</sequence>
<dbReference type="EMBL" id="CYXR01000009">
    <property type="protein sequence ID" value="CUM92041.1"/>
    <property type="molecule type" value="Genomic_DNA"/>
</dbReference>
<dbReference type="InterPro" id="IPR029044">
    <property type="entry name" value="Nucleotide-diphossugar_trans"/>
</dbReference>
<dbReference type="OrthoDB" id="9768769at2"/>